<comment type="caution">
    <text evidence="2">The sequence shown here is derived from an EMBL/GenBank/DDBJ whole genome shotgun (WGS) entry which is preliminary data.</text>
</comment>
<evidence type="ECO:0000256" key="1">
    <source>
        <dbReference type="SAM" id="MobiDB-lite"/>
    </source>
</evidence>
<dbReference type="AlphaFoldDB" id="A0A132BQ43"/>
<accession>A0A132BQ43</accession>
<sequence length="105" mass="11417">MIACCYCGVQSAFVPDAVVHALVCSTCGAPLSAQKQRPLADHKGAKLPSKSKPAKVKKAYAGDWKSQAAHLAADKLRKKKKKKSKKSPWKSVFGEVFDVIEDIFD</sequence>
<dbReference type="EMBL" id="LPUY01000139">
    <property type="protein sequence ID" value="KUP90533.1"/>
    <property type="molecule type" value="Genomic_DNA"/>
</dbReference>
<gene>
    <name evidence="2" type="ORF">TRIHO_46160</name>
</gene>
<dbReference type="Proteomes" id="UP000068382">
    <property type="component" value="Unassembled WGS sequence"/>
</dbReference>
<proteinExistence type="predicted"/>
<evidence type="ECO:0000313" key="2">
    <source>
        <dbReference type="EMBL" id="KUP90533.1"/>
    </source>
</evidence>
<reference evidence="2 3" key="1">
    <citation type="submission" date="2015-12" db="EMBL/GenBank/DDBJ databases">
        <title>Genome sequence of the marine Rhodobacteraceae strain O3.65, Candidatus Tritonibacter horizontis.</title>
        <authorList>
            <person name="Poehlein A."/>
            <person name="Giebel H.A."/>
            <person name="Voget S."/>
            <person name="Brinkhoff T."/>
        </authorList>
    </citation>
    <scope>NUCLEOTIDE SEQUENCE [LARGE SCALE GENOMIC DNA]</scope>
    <source>
        <strain evidence="2 3">O3.65</strain>
    </source>
</reference>
<name>A0A132BQ43_9RHOB</name>
<organism evidence="2 3">
    <name type="scientific">Tritonibacter horizontis</name>
    <dbReference type="NCBI Taxonomy" id="1768241"/>
    <lineage>
        <taxon>Bacteria</taxon>
        <taxon>Pseudomonadati</taxon>
        <taxon>Pseudomonadota</taxon>
        <taxon>Alphaproteobacteria</taxon>
        <taxon>Rhodobacterales</taxon>
        <taxon>Paracoccaceae</taxon>
        <taxon>Tritonibacter</taxon>
    </lineage>
</organism>
<protein>
    <submittedName>
        <fullName evidence="2">Uncharacterized protein</fullName>
    </submittedName>
</protein>
<evidence type="ECO:0000313" key="3">
    <source>
        <dbReference type="Proteomes" id="UP000068382"/>
    </source>
</evidence>
<feature type="region of interest" description="Disordered" evidence="1">
    <location>
        <begin position="34"/>
        <end position="53"/>
    </location>
</feature>
<keyword evidence="3" id="KW-1185">Reference proteome</keyword>